<evidence type="ECO:0000259" key="3">
    <source>
        <dbReference type="SMART" id="SM00331"/>
    </source>
</evidence>
<feature type="transmembrane region" description="Helical" evidence="2">
    <location>
        <begin position="67"/>
        <end position="96"/>
    </location>
</feature>
<dbReference type="InterPro" id="IPR036457">
    <property type="entry name" value="PPM-type-like_dom_sf"/>
</dbReference>
<keyword evidence="1" id="KW-0378">Hydrolase</keyword>
<feature type="transmembrane region" description="Helical" evidence="2">
    <location>
        <begin position="108"/>
        <end position="128"/>
    </location>
</feature>
<evidence type="ECO:0000313" key="5">
    <source>
        <dbReference type="Proteomes" id="UP001500016"/>
    </source>
</evidence>
<dbReference type="RefSeq" id="WP_344523681.1">
    <property type="nucleotide sequence ID" value="NZ_BAAAPE010000001.1"/>
</dbReference>
<keyword evidence="2" id="KW-0472">Membrane</keyword>
<dbReference type="Proteomes" id="UP001500016">
    <property type="component" value="Unassembled WGS sequence"/>
</dbReference>
<proteinExistence type="predicted"/>
<gene>
    <name evidence="4" type="ORF">GCM10009801_06440</name>
</gene>
<comment type="caution">
    <text evidence="4">The sequence shown here is derived from an EMBL/GenBank/DDBJ whole genome shotgun (WGS) entry which is preliminary data.</text>
</comment>
<dbReference type="EMBL" id="BAAAPE010000001">
    <property type="protein sequence ID" value="GAA2062941.1"/>
    <property type="molecule type" value="Genomic_DNA"/>
</dbReference>
<dbReference type="SMART" id="SM00331">
    <property type="entry name" value="PP2C_SIG"/>
    <property type="match status" value="1"/>
</dbReference>
<dbReference type="PANTHER" id="PTHR43156:SF2">
    <property type="entry name" value="STAGE II SPORULATION PROTEIN E"/>
    <property type="match status" value="1"/>
</dbReference>
<evidence type="ECO:0000256" key="2">
    <source>
        <dbReference type="SAM" id="Phobius"/>
    </source>
</evidence>
<keyword evidence="5" id="KW-1185">Reference proteome</keyword>
<name>A0ABN2VIR4_9ACTN</name>
<reference evidence="4 5" key="1">
    <citation type="journal article" date="2019" name="Int. J. Syst. Evol. Microbiol.">
        <title>The Global Catalogue of Microorganisms (GCM) 10K type strain sequencing project: providing services to taxonomists for standard genome sequencing and annotation.</title>
        <authorList>
            <consortium name="The Broad Institute Genomics Platform"/>
            <consortium name="The Broad Institute Genome Sequencing Center for Infectious Disease"/>
            <person name="Wu L."/>
            <person name="Ma J."/>
        </authorList>
    </citation>
    <scope>NUCLEOTIDE SEQUENCE [LARGE SCALE GENOMIC DNA]</scope>
    <source>
        <strain evidence="4 5">JCM 15478</strain>
    </source>
</reference>
<dbReference type="Gene3D" id="3.60.40.10">
    <property type="entry name" value="PPM-type phosphatase domain"/>
    <property type="match status" value="1"/>
</dbReference>
<dbReference type="InterPro" id="IPR052016">
    <property type="entry name" value="Bact_Sigma-Reg"/>
</dbReference>
<feature type="domain" description="PPM-type phosphatase" evidence="3">
    <location>
        <begin position="163"/>
        <end position="390"/>
    </location>
</feature>
<dbReference type="Pfam" id="PF07228">
    <property type="entry name" value="SpoIIE"/>
    <property type="match status" value="1"/>
</dbReference>
<evidence type="ECO:0000313" key="4">
    <source>
        <dbReference type="EMBL" id="GAA2062941.1"/>
    </source>
</evidence>
<accession>A0ABN2VIR4</accession>
<keyword evidence="2" id="KW-1133">Transmembrane helix</keyword>
<dbReference type="PANTHER" id="PTHR43156">
    <property type="entry name" value="STAGE II SPORULATION PROTEIN E-RELATED"/>
    <property type="match status" value="1"/>
</dbReference>
<feature type="transmembrane region" description="Helical" evidence="2">
    <location>
        <begin position="36"/>
        <end position="55"/>
    </location>
</feature>
<sequence>MRRTTWDQGPGPDAAPRAHAVGARLRTAHTIRRTRLGIAVLATGTVGAVLALDAVTPADFRPRSLLWLLPFVIAMVSSWVVTAFTALVVAAGWGLLYVATPGSAGHDHWSLVGTTVAAASGVLAVALAHRRTRAEERIADVDAVAEASQRALMRPMPGRFLGLRLADAYLPAAREARVGGDWYDFQPSPHGTRIVLGDVSGKGLAAVSASAALLSAFREAAFHEPDLTTVADRLEVRMRRRNLWDRHVAGEAEDEDLFSTGLLLNVDERDGTLDVLSFGHEAPLLIRDGRVVRVPVEPGLPLGMAPLGAPAAVPYRMRFRPGDLVLMTTDGVTECRDADGAFYPLEERVRAFAADGAGSPGELVGRLLADLAAHRRGAPEDDTAVIAVQRTAVRAESPLTDDPEFVRLYGQEYAHAANTLFASSR</sequence>
<keyword evidence="2" id="KW-0812">Transmembrane</keyword>
<dbReference type="SUPFAM" id="SSF81606">
    <property type="entry name" value="PP2C-like"/>
    <property type="match status" value="1"/>
</dbReference>
<organism evidence="4 5">
    <name type="scientific">Streptomyces albiaxialis</name>
    <dbReference type="NCBI Taxonomy" id="329523"/>
    <lineage>
        <taxon>Bacteria</taxon>
        <taxon>Bacillati</taxon>
        <taxon>Actinomycetota</taxon>
        <taxon>Actinomycetes</taxon>
        <taxon>Kitasatosporales</taxon>
        <taxon>Streptomycetaceae</taxon>
        <taxon>Streptomyces</taxon>
    </lineage>
</organism>
<dbReference type="InterPro" id="IPR001932">
    <property type="entry name" value="PPM-type_phosphatase-like_dom"/>
</dbReference>
<protein>
    <submittedName>
        <fullName evidence="4">PP2C family protein-serine/threonine phosphatase</fullName>
    </submittedName>
</protein>
<evidence type="ECO:0000256" key="1">
    <source>
        <dbReference type="ARBA" id="ARBA00022801"/>
    </source>
</evidence>